<accession>A0ABQ2XT59</accession>
<feature type="compositionally biased region" description="Gly residues" evidence="1">
    <location>
        <begin position="236"/>
        <end position="254"/>
    </location>
</feature>
<sequence>MCVSFDSPRRPALERFLSTTDQPLVLAKLVAEWSDDTFLPGRIVTDTAVANPHLDPSDWGRNVLLAVAKDRLDLLDFTQAGTVEAVVRGTQMSRADLADKYRRVLRALPPGVARERLCEIALLRTREAEEAIAAAIEAGFAPERQRDRVVFFYLTQQWDRYKAVDPDGELLYAAYLAVHHSADLRDHGLTWSIINVARRSGRPDPAVRYLEENPVSKSRESGRGRGPTGGYSSDYGSGGDYGGSAGWTGGSFHT</sequence>
<reference evidence="3" key="1">
    <citation type="journal article" date="2019" name="Int. J. Syst. Evol. Microbiol.">
        <title>The Global Catalogue of Microorganisms (GCM) 10K type strain sequencing project: providing services to taxonomists for standard genome sequencing and annotation.</title>
        <authorList>
            <consortium name="The Broad Institute Genomics Platform"/>
            <consortium name="The Broad Institute Genome Sequencing Center for Infectious Disease"/>
            <person name="Wu L."/>
            <person name="Ma J."/>
        </authorList>
    </citation>
    <scope>NUCLEOTIDE SEQUENCE [LARGE SCALE GENOMIC DNA]</scope>
    <source>
        <strain evidence="3">JCM 4866</strain>
    </source>
</reference>
<gene>
    <name evidence="2" type="ORF">GCM10010383_72290</name>
</gene>
<comment type="caution">
    <text evidence="2">The sequence shown here is derived from an EMBL/GenBank/DDBJ whole genome shotgun (WGS) entry which is preliminary data.</text>
</comment>
<evidence type="ECO:0000313" key="2">
    <source>
        <dbReference type="EMBL" id="GGX31464.1"/>
    </source>
</evidence>
<dbReference type="Proteomes" id="UP000617743">
    <property type="component" value="Unassembled WGS sequence"/>
</dbReference>
<organism evidence="2 3">
    <name type="scientific">Streptomyces lomondensis</name>
    <dbReference type="NCBI Taxonomy" id="68229"/>
    <lineage>
        <taxon>Bacteria</taxon>
        <taxon>Bacillati</taxon>
        <taxon>Actinomycetota</taxon>
        <taxon>Actinomycetes</taxon>
        <taxon>Kitasatosporales</taxon>
        <taxon>Streptomycetaceae</taxon>
        <taxon>Streptomyces</taxon>
    </lineage>
</organism>
<proteinExistence type="predicted"/>
<feature type="region of interest" description="Disordered" evidence="1">
    <location>
        <begin position="205"/>
        <end position="254"/>
    </location>
</feature>
<protein>
    <submittedName>
        <fullName evidence="2">Uncharacterized protein</fullName>
    </submittedName>
</protein>
<evidence type="ECO:0000256" key="1">
    <source>
        <dbReference type="SAM" id="MobiDB-lite"/>
    </source>
</evidence>
<name>A0ABQ2XT59_9ACTN</name>
<evidence type="ECO:0000313" key="3">
    <source>
        <dbReference type="Proteomes" id="UP000617743"/>
    </source>
</evidence>
<keyword evidence="3" id="KW-1185">Reference proteome</keyword>
<dbReference type="EMBL" id="BMWC01000016">
    <property type="protein sequence ID" value="GGX31464.1"/>
    <property type="molecule type" value="Genomic_DNA"/>
</dbReference>